<feature type="transmembrane region" description="Helical" evidence="2">
    <location>
        <begin position="336"/>
        <end position="358"/>
    </location>
</feature>
<dbReference type="OrthoDB" id="28975at2759"/>
<evidence type="ECO:0000256" key="2">
    <source>
        <dbReference type="SAM" id="Phobius"/>
    </source>
</evidence>
<feature type="transmembrane region" description="Helical" evidence="2">
    <location>
        <begin position="295"/>
        <end position="316"/>
    </location>
</feature>
<evidence type="ECO:0000313" key="3">
    <source>
        <dbReference type="EMBL" id="RCH78981.1"/>
    </source>
</evidence>
<feature type="compositionally biased region" description="Basic residues" evidence="1">
    <location>
        <begin position="9"/>
        <end position="21"/>
    </location>
</feature>
<organism evidence="3 4">
    <name type="scientific">Rhizopus stolonifer</name>
    <name type="common">Rhizopus nigricans</name>
    <dbReference type="NCBI Taxonomy" id="4846"/>
    <lineage>
        <taxon>Eukaryota</taxon>
        <taxon>Fungi</taxon>
        <taxon>Fungi incertae sedis</taxon>
        <taxon>Mucoromycota</taxon>
        <taxon>Mucoromycotina</taxon>
        <taxon>Mucoromycetes</taxon>
        <taxon>Mucorales</taxon>
        <taxon>Mucorineae</taxon>
        <taxon>Rhizopodaceae</taxon>
        <taxon>Rhizopus</taxon>
    </lineage>
</organism>
<keyword evidence="2" id="KW-0812">Transmembrane</keyword>
<dbReference type="AlphaFoldDB" id="A0A367INA2"/>
<dbReference type="Proteomes" id="UP000253551">
    <property type="component" value="Unassembled WGS sequence"/>
</dbReference>
<keyword evidence="2" id="KW-0472">Membrane</keyword>
<dbReference type="STRING" id="4846.A0A367INA2"/>
<comment type="caution">
    <text evidence="3">The sequence shown here is derived from an EMBL/GenBank/DDBJ whole genome shotgun (WGS) entry which is preliminary data.</text>
</comment>
<evidence type="ECO:0000313" key="4">
    <source>
        <dbReference type="Proteomes" id="UP000253551"/>
    </source>
</evidence>
<sequence length="380" mass="43279">MNTPDFKKPDKRKPTLIKRAKNLSGLDTSPFPEEENNPFTDGDDKSMGLADVFFYSKRPNGAKFTTTLEESHLWESLFDPQHTFGPFNNEISKPKTVEYYFKGRWPLDYEDVMGVAPNHLRKSLARQNMSDGVSIMSAVEDGAFLFPAVPNPTPLNMKHLRLLAHIEDDDIENDKGDMVQVEIVPCPSISLETKDKHNEMLLKERQALFDMIQNSGFKEELDGTCFVRTKGYKPSRIQRQLKAEKTEITVDIPGEEVQESKQILSVAPSVTSFLEFQEKVVDTQQTNAMPCRKPLVCFILGFLFPPMWILGFTFVPKFSVNQTEANRESEKKWSKYSRNAFCIFICLAVASAITIMVIRPQSIGFRKVETQDPKEGIVVF</sequence>
<keyword evidence="4" id="KW-1185">Reference proteome</keyword>
<accession>A0A367INA2</accession>
<keyword evidence="2" id="KW-1133">Transmembrane helix</keyword>
<feature type="region of interest" description="Disordered" evidence="1">
    <location>
        <begin position="1"/>
        <end position="44"/>
    </location>
</feature>
<gene>
    <name evidence="3" type="ORF">CU098_004861</name>
</gene>
<dbReference type="EMBL" id="PJQM01006865">
    <property type="protein sequence ID" value="RCH78981.1"/>
    <property type="molecule type" value="Genomic_DNA"/>
</dbReference>
<name>A0A367INA2_RHIST</name>
<reference evidence="3 4" key="1">
    <citation type="journal article" date="2018" name="G3 (Bethesda)">
        <title>Phylogenetic and Phylogenomic Definition of Rhizopus Species.</title>
        <authorList>
            <person name="Gryganskyi A.P."/>
            <person name="Golan J."/>
            <person name="Dolatabadi S."/>
            <person name="Mondo S."/>
            <person name="Robb S."/>
            <person name="Idnurm A."/>
            <person name="Muszewska A."/>
            <person name="Steczkiewicz K."/>
            <person name="Masonjones S."/>
            <person name="Liao H.L."/>
            <person name="Gajdeczka M.T."/>
            <person name="Anike F."/>
            <person name="Vuek A."/>
            <person name="Anishchenko I.M."/>
            <person name="Voigt K."/>
            <person name="de Hoog G.S."/>
            <person name="Smith M.E."/>
            <person name="Heitman J."/>
            <person name="Vilgalys R."/>
            <person name="Stajich J.E."/>
        </authorList>
    </citation>
    <scope>NUCLEOTIDE SEQUENCE [LARGE SCALE GENOMIC DNA]</scope>
    <source>
        <strain evidence="3 4">LSU 92-RS-03</strain>
    </source>
</reference>
<evidence type="ECO:0000256" key="1">
    <source>
        <dbReference type="SAM" id="MobiDB-lite"/>
    </source>
</evidence>
<proteinExistence type="predicted"/>
<protein>
    <submittedName>
        <fullName evidence="3">Uncharacterized protein</fullName>
    </submittedName>
</protein>